<evidence type="ECO:0000259" key="9">
    <source>
        <dbReference type="PROSITE" id="PS51278"/>
    </source>
</evidence>
<dbReference type="RefSeq" id="WP_161826534.1">
    <property type="nucleotide sequence ID" value="NZ_WVIC01000039.1"/>
</dbReference>
<dbReference type="AlphaFoldDB" id="A0A8K2A200"/>
<keyword evidence="6" id="KW-0028">Amino-acid biosynthesis</keyword>
<keyword evidence="4 8" id="KW-0547">Nucleotide-binding</keyword>
<evidence type="ECO:0000256" key="3">
    <source>
        <dbReference type="ARBA" id="ARBA00012737"/>
    </source>
</evidence>
<dbReference type="SUPFAM" id="SSF52402">
    <property type="entry name" value="Adenine nucleotide alpha hydrolases-like"/>
    <property type="match status" value="1"/>
</dbReference>
<comment type="catalytic activity">
    <reaction evidence="7">
        <text>L-aspartate + L-glutamine + ATP + H2O = L-asparagine + L-glutamate + AMP + diphosphate + H(+)</text>
        <dbReference type="Rhea" id="RHEA:12228"/>
        <dbReference type="ChEBI" id="CHEBI:15377"/>
        <dbReference type="ChEBI" id="CHEBI:15378"/>
        <dbReference type="ChEBI" id="CHEBI:29985"/>
        <dbReference type="ChEBI" id="CHEBI:29991"/>
        <dbReference type="ChEBI" id="CHEBI:30616"/>
        <dbReference type="ChEBI" id="CHEBI:33019"/>
        <dbReference type="ChEBI" id="CHEBI:58048"/>
        <dbReference type="ChEBI" id="CHEBI:58359"/>
        <dbReference type="ChEBI" id="CHEBI:456215"/>
        <dbReference type="EC" id="6.3.5.4"/>
    </reaction>
</comment>
<evidence type="ECO:0000256" key="5">
    <source>
        <dbReference type="ARBA" id="ARBA00022840"/>
    </source>
</evidence>
<gene>
    <name evidence="10" type="ORF">GS597_16385</name>
</gene>
<dbReference type="Pfam" id="PF13537">
    <property type="entry name" value="GATase_7"/>
    <property type="match status" value="1"/>
</dbReference>
<dbReference type="PANTHER" id="PTHR43284:SF1">
    <property type="entry name" value="ASPARAGINE SYNTHETASE"/>
    <property type="match status" value="1"/>
</dbReference>
<protein>
    <recommendedName>
        <fullName evidence="3">asparagine synthase (glutamine-hydrolyzing)</fullName>
        <ecNumber evidence="3">6.3.5.4</ecNumber>
    </recommendedName>
</protein>
<proteinExistence type="inferred from homology"/>
<dbReference type="SUPFAM" id="SSF56235">
    <property type="entry name" value="N-terminal nucleophile aminohydrolases (Ntn hydrolases)"/>
    <property type="match status" value="1"/>
</dbReference>
<reference evidence="10" key="1">
    <citation type="submission" date="2019-12" db="EMBL/GenBank/DDBJ databases">
        <title>High-Quality draft genome sequences of three cyanobacteria isolated from the limestone walls of the Old Cathedral of Coimbra.</title>
        <authorList>
            <person name="Tiago I."/>
            <person name="Soares F."/>
            <person name="Portugal A."/>
        </authorList>
    </citation>
    <scope>NUCLEOTIDE SEQUENCE [LARGE SCALE GENOMIC DNA]</scope>
    <source>
        <strain evidence="10">C</strain>
    </source>
</reference>
<dbReference type="EMBL" id="WVIC01000039">
    <property type="protein sequence ID" value="NCJ08057.1"/>
    <property type="molecule type" value="Genomic_DNA"/>
</dbReference>
<dbReference type="GO" id="GO:0004066">
    <property type="term" value="F:asparagine synthase (glutamine-hydrolyzing) activity"/>
    <property type="evidence" value="ECO:0007669"/>
    <property type="project" value="UniProtKB-EC"/>
</dbReference>
<dbReference type="Proteomes" id="UP000607397">
    <property type="component" value="Unassembled WGS sequence"/>
</dbReference>
<evidence type="ECO:0000256" key="8">
    <source>
        <dbReference type="PIRSR" id="PIRSR001589-2"/>
    </source>
</evidence>
<evidence type="ECO:0000313" key="10">
    <source>
        <dbReference type="EMBL" id="NCJ08057.1"/>
    </source>
</evidence>
<evidence type="ECO:0000313" key="11">
    <source>
        <dbReference type="Proteomes" id="UP000607397"/>
    </source>
</evidence>
<dbReference type="GO" id="GO:0006529">
    <property type="term" value="P:asparagine biosynthetic process"/>
    <property type="evidence" value="ECO:0007669"/>
    <property type="project" value="UniProtKB-KW"/>
</dbReference>
<dbReference type="PIRSF" id="PIRSF001589">
    <property type="entry name" value="Asn_synthetase_glu-h"/>
    <property type="match status" value="1"/>
</dbReference>
<keyword evidence="11" id="KW-1185">Reference proteome</keyword>
<comment type="caution">
    <text evidence="10">The sequence shown here is derived from an EMBL/GenBank/DDBJ whole genome shotgun (WGS) entry which is preliminary data.</text>
</comment>
<dbReference type="Gene3D" id="3.60.20.10">
    <property type="entry name" value="Glutamine Phosphoribosylpyrophosphate, subunit 1, domain 1"/>
    <property type="match status" value="1"/>
</dbReference>
<feature type="binding site" evidence="8">
    <location>
        <position position="100"/>
    </location>
    <ligand>
        <name>L-glutamine</name>
        <dbReference type="ChEBI" id="CHEBI:58359"/>
    </ligand>
</feature>
<sequence>MFAGLFGYPNAPVPDAWVDIKTWKQILHPYLTPDCTGHWCQANASLVESQHFSTPWSHHTQRMPWQEDKLAVAFWGRLDNRAELTRQLELDSQPSATLLDAQLVLAGWHRWGKRLPEQLLGDFALAIIDTEAHQLFLARDPLGVKPLYYWPHSQGLLFATTVRAFCCLKALEPTPDSDWMARYLLHLSMSHSCTSYREILKLPPGHFLIVDGESHQQLHRYHQWQDDAPTTYQRDPQWLEAYRAVLEESIRCRMASNYPLGTENSGGIDSASITAYLARFLGEPGDRLHSFGFALSEHEPAYILETSQYVNITHNYLVTAWDTSDSAIENYMGRTLQVIGYPQEKTFGTGHTPFYRECQLRGIRTLFSGYGGDEVISNPGHHLRWELLDSHDYGNLWKILPGNPLWRFLRLSKAVTLGRKHPDYNPNFLRAWIHQWSHQLLRQDVVERLGLYEAYLETARYDAPFRRINDWIINGLLQMPYISTRLEISTLVAGSYGIDYCWPLWDVRLVQQYLSTPSLEKVGPQGIGRYLHRRAISGTVPQRVAWKPNKNMGYARAHQAMNDIGIQSIAERARGQAANLHPAVAELIDQNKWCEQIKRAQQGKVSAEFGFGFWQSTLAIQWLNQWLHGRPVG</sequence>
<dbReference type="PANTHER" id="PTHR43284">
    <property type="entry name" value="ASPARAGINE SYNTHETASE (GLUTAMINE-HYDROLYZING)"/>
    <property type="match status" value="1"/>
</dbReference>
<comment type="pathway">
    <text evidence="1">Amino-acid biosynthesis; L-asparagine biosynthesis; L-asparagine from L-aspartate (L-Gln route): step 1/1.</text>
</comment>
<dbReference type="Pfam" id="PF00733">
    <property type="entry name" value="Asn_synthase"/>
    <property type="match status" value="1"/>
</dbReference>
<feature type="domain" description="Glutamine amidotransferase type-2" evidence="9">
    <location>
        <begin position="3"/>
        <end position="213"/>
    </location>
</feature>
<evidence type="ECO:0000256" key="4">
    <source>
        <dbReference type="ARBA" id="ARBA00022741"/>
    </source>
</evidence>
<name>A0A8K2A200_9CYAN</name>
<dbReference type="GO" id="GO:0005524">
    <property type="term" value="F:ATP binding"/>
    <property type="evidence" value="ECO:0007669"/>
    <property type="project" value="UniProtKB-KW"/>
</dbReference>
<evidence type="ECO:0000256" key="7">
    <source>
        <dbReference type="ARBA" id="ARBA00048741"/>
    </source>
</evidence>
<feature type="binding site" evidence="8">
    <location>
        <begin position="368"/>
        <end position="369"/>
    </location>
    <ligand>
        <name>ATP</name>
        <dbReference type="ChEBI" id="CHEBI:30616"/>
    </ligand>
</feature>
<organism evidence="10 11">
    <name type="scientific">Petrachloros mirabilis ULC683</name>
    <dbReference type="NCBI Taxonomy" id="2781853"/>
    <lineage>
        <taxon>Bacteria</taxon>
        <taxon>Bacillati</taxon>
        <taxon>Cyanobacteriota</taxon>
        <taxon>Cyanophyceae</taxon>
        <taxon>Synechococcales</taxon>
        <taxon>Petrachlorosaceae</taxon>
        <taxon>Petrachloros</taxon>
        <taxon>Petrachloros mirabilis</taxon>
    </lineage>
</organism>
<dbReference type="EC" id="6.3.5.4" evidence="3"/>
<accession>A0A8K2A200</accession>
<evidence type="ECO:0000256" key="2">
    <source>
        <dbReference type="ARBA" id="ARBA00005752"/>
    </source>
</evidence>
<dbReference type="InterPro" id="IPR006426">
    <property type="entry name" value="Asn_synth_AEB"/>
</dbReference>
<keyword evidence="6" id="KW-0061">Asparagine biosynthesis</keyword>
<dbReference type="InterPro" id="IPR051786">
    <property type="entry name" value="ASN_synthetase/amidase"/>
</dbReference>
<dbReference type="InterPro" id="IPR029055">
    <property type="entry name" value="Ntn_hydrolases_N"/>
</dbReference>
<keyword evidence="5 8" id="KW-0067">ATP-binding</keyword>
<evidence type="ECO:0000256" key="1">
    <source>
        <dbReference type="ARBA" id="ARBA00005187"/>
    </source>
</evidence>
<dbReference type="InterPro" id="IPR017932">
    <property type="entry name" value="GATase_2_dom"/>
</dbReference>
<comment type="similarity">
    <text evidence="2">Belongs to the asparagine synthetase family.</text>
</comment>
<evidence type="ECO:0000256" key="6">
    <source>
        <dbReference type="ARBA" id="ARBA00022888"/>
    </source>
</evidence>
<dbReference type="InterPro" id="IPR014729">
    <property type="entry name" value="Rossmann-like_a/b/a_fold"/>
</dbReference>
<dbReference type="Gene3D" id="3.40.50.620">
    <property type="entry name" value="HUPs"/>
    <property type="match status" value="1"/>
</dbReference>
<dbReference type="PROSITE" id="PS51278">
    <property type="entry name" value="GATASE_TYPE_2"/>
    <property type="match status" value="1"/>
</dbReference>
<dbReference type="InterPro" id="IPR001962">
    <property type="entry name" value="Asn_synthase"/>
</dbReference>